<evidence type="ECO:0008006" key="14">
    <source>
        <dbReference type="Google" id="ProtNLM"/>
    </source>
</evidence>
<comment type="caution">
    <text evidence="12">The sequence shown here is derived from an EMBL/GenBank/DDBJ whole genome shotgun (WGS) entry which is preliminary data.</text>
</comment>
<dbReference type="Gene3D" id="3.40.630.30">
    <property type="match status" value="1"/>
</dbReference>
<evidence type="ECO:0000256" key="5">
    <source>
        <dbReference type="ARBA" id="ARBA00022840"/>
    </source>
</evidence>
<keyword evidence="5" id="KW-0067">ATP-binding</keyword>
<feature type="region of interest" description="Disordered" evidence="7">
    <location>
        <begin position="758"/>
        <end position="809"/>
    </location>
</feature>
<dbReference type="InterPro" id="IPR032672">
    <property type="entry name" value="TmcA/NAT10/Kre33"/>
</dbReference>
<dbReference type="InterPro" id="IPR000182">
    <property type="entry name" value="GNAT_dom"/>
</dbReference>
<keyword evidence="2" id="KW-0808">Transferase</keyword>
<dbReference type="GO" id="GO:1904812">
    <property type="term" value="P:rRNA acetylation involved in maturation of SSU-rRNA"/>
    <property type="evidence" value="ECO:0007669"/>
    <property type="project" value="TreeGrafter"/>
</dbReference>
<reference evidence="12 13" key="1">
    <citation type="journal article" date="2013" name="Curr. Biol.">
        <title>The Genome of the Foraminiferan Reticulomyxa filosa.</title>
        <authorList>
            <person name="Glockner G."/>
            <person name="Hulsmann N."/>
            <person name="Schleicher M."/>
            <person name="Noegel A.A."/>
            <person name="Eichinger L."/>
            <person name="Gallinger C."/>
            <person name="Pawlowski J."/>
            <person name="Sierra R."/>
            <person name="Euteneuer U."/>
            <person name="Pillet L."/>
            <person name="Moustafa A."/>
            <person name="Platzer M."/>
            <person name="Groth M."/>
            <person name="Szafranski K."/>
            <person name="Schliwa M."/>
        </authorList>
    </citation>
    <scope>NUCLEOTIDE SEQUENCE [LARGE SCALE GENOMIC DNA]</scope>
</reference>
<dbReference type="EMBL" id="ASPP01007112">
    <property type="protein sequence ID" value="ETO27670.1"/>
    <property type="molecule type" value="Genomic_DNA"/>
</dbReference>
<keyword evidence="8" id="KW-1133">Transmembrane helix</keyword>
<dbReference type="OrthoDB" id="10067491at2759"/>
<dbReference type="Gene3D" id="3.40.50.300">
    <property type="entry name" value="P-loop containing nucleotide triphosphate hydrolases"/>
    <property type="match status" value="1"/>
</dbReference>
<keyword evidence="3" id="KW-0819">tRNA processing</keyword>
<dbReference type="PANTHER" id="PTHR10925:SF5">
    <property type="entry name" value="RNA CYTIDINE ACETYLTRANSFERASE"/>
    <property type="match status" value="1"/>
</dbReference>
<dbReference type="InterPro" id="IPR007807">
    <property type="entry name" value="TcmA/NAT10_helicase"/>
</dbReference>
<dbReference type="AlphaFoldDB" id="X6NN21"/>
<dbReference type="Pfam" id="PF08351">
    <property type="entry name" value="TmcA_N"/>
    <property type="match status" value="1"/>
</dbReference>
<evidence type="ECO:0000256" key="3">
    <source>
        <dbReference type="ARBA" id="ARBA00022694"/>
    </source>
</evidence>
<dbReference type="Pfam" id="PF05127">
    <property type="entry name" value="NAT10_TcmA_helicase"/>
    <property type="match status" value="1"/>
</dbReference>
<dbReference type="InterPro" id="IPR016181">
    <property type="entry name" value="Acyl_CoA_acyltransferase"/>
</dbReference>
<evidence type="ECO:0000259" key="10">
    <source>
        <dbReference type="Pfam" id="PF08351"/>
    </source>
</evidence>
<organism evidence="12 13">
    <name type="scientific">Reticulomyxa filosa</name>
    <dbReference type="NCBI Taxonomy" id="46433"/>
    <lineage>
        <taxon>Eukaryota</taxon>
        <taxon>Sar</taxon>
        <taxon>Rhizaria</taxon>
        <taxon>Retaria</taxon>
        <taxon>Foraminifera</taxon>
        <taxon>Monothalamids</taxon>
        <taxon>Reticulomyxidae</taxon>
        <taxon>Reticulomyxa</taxon>
    </lineage>
</organism>
<accession>X6NN21</accession>
<proteinExistence type="predicted"/>
<dbReference type="GO" id="GO:0030686">
    <property type="term" value="C:90S preribosome"/>
    <property type="evidence" value="ECO:0007669"/>
    <property type="project" value="TreeGrafter"/>
</dbReference>
<evidence type="ECO:0000256" key="6">
    <source>
        <dbReference type="ARBA" id="ARBA00023315"/>
    </source>
</evidence>
<keyword evidence="8" id="KW-0812">Transmembrane</keyword>
<dbReference type="CDD" id="cd04301">
    <property type="entry name" value="NAT_SF"/>
    <property type="match status" value="1"/>
</dbReference>
<name>X6NN21_RETFI</name>
<keyword evidence="6" id="KW-0012">Acyltransferase</keyword>
<dbReference type="SUPFAM" id="SSF55729">
    <property type="entry name" value="Acyl-CoA N-acyltransferases (Nat)"/>
    <property type="match status" value="1"/>
</dbReference>
<feature type="domain" description="TcmA/NAT10 helicase" evidence="9">
    <location>
        <begin position="305"/>
        <end position="536"/>
    </location>
</feature>
<evidence type="ECO:0000313" key="13">
    <source>
        <dbReference type="Proteomes" id="UP000023152"/>
    </source>
</evidence>
<dbReference type="GO" id="GO:1990883">
    <property type="term" value="F:18S rRNA cytidine N-acetyltransferase activity"/>
    <property type="evidence" value="ECO:0007669"/>
    <property type="project" value="TreeGrafter"/>
</dbReference>
<dbReference type="GO" id="GO:0000049">
    <property type="term" value="F:tRNA binding"/>
    <property type="evidence" value="ECO:0007669"/>
    <property type="project" value="TreeGrafter"/>
</dbReference>
<feature type="compositionally biased region" description="Basic residues" evidence="7">
    <location>
        <begin position="797"/>
        <end position="809"/>
    </location>
</feature>
<dbReference type="Proteomes" id="UP000023152">
    <property type="component" value="Unassembled WGS sequence"/>
</dbReference>
<keyword evidence="4" id="KW-0547">Nucleotide-binding</keyword>
<dbReference type="PANTHER" id="PTHR10925">
    <property type="entry name" value="N-ACETYLTRANSFERASE 10"/>
    <property type="match status" value="1"/>
</dbReference>
<dbReference type="OMA" id="YCERFIR"/>
<dbReference type="GO" id="GO:0005524">
    <property type="term" value="F:ATP binding"/>
    <property type="evidence" value="ECO:0007669"/>
    <property type="project" value="UniProtKB-KW"/>
</dbReference>
<gene>
    <name evidence="12" type="ORF">RFI_09460</name>
</gene>
<evidence type="ECO:0000256" key="2">
    <source>
        <dbReference type="ARBA" id="ARBA00022679"/>
    </source>
</evidence>
<feature type="domain" description="TmcA/NAT10 N-terminal" evidence="10">
    <location>
        <begin position="18"/>
        <end position="173"/>
    </location>
</feature>
<evidence type="ECO:0000259" key="11">
    <source>
        <dbReference type="Pfam" id="PF13718"/>
    </source>
</evidence>
<feature type="domain" description="N-acetyltransferase" evidence="11">
    <location>
        <begin position="604"/>
        <end position="776"/>
    </location>
</feature>
<evidence type="ECO:0000256" key="7">
    <source>
        <dbReference type="SAM" id="MobiDB-lite"/>
    </source>
</evidence>
<evidence type="ECO:0000313" key="12">
    <source>
        <dbReference type="EMBL" id="ETO27670.1"/>
    </source>
</evidence>
<keyword evidence="8" id="KW-0472">Membrane</keyword>
<comment type="subcellular location">
    <subcellularLocation>
        <location evidence="1">Nucleus</location>
        <location evidence="1">Nucleolus</location>
    </subcellularLocation>
</comment>
<feature type="transmembrane region" description="Helical" evidence="8">
    <location>
        <begin position="184"/>
        <end position="204"/>
    </location>
</feature>
<dbReference type="Pfam" id="PF13718">
    <property type="entry name" value="GNAT_acetyltr_2"/>
    <property type="match status" value="1"/>
</dbReference>
<dbReference type="Gene3D" id="3.40.50.11040">
    <property type="match status" value="1"/>
</dbReference>
<evidence type="ECO:0000256" key="8">
    <source>
        <dbReference type="SAM" id="Phobius"/>
    </source>
</evidence>
<keyword evidence="13" id="KW-1185">Reference proteome</keyword>
<evidence type="ECO:0000256" key="1">
    <source>
        <dbReference type="ARBA" id="ARBA00004604"/>
    </source>
</evidence>
<protein>
    <recommendedName>
        <fullName evidence="14">18S rRNA cytosine acetyltransferase</fullName>
    </recommendedName>
</protein>
<dbReference type="GO" id="GO:0008033">
    <property type="term" value="P:tRNA processing"/>
    <property type="evidence" value="ECO:0007669"/>
    <property type="project" value="UniProtKB-KW"/>
</dbReference>
<dbReference type="InterPro" id="IPR027417">
    <property type="entry name" value="P-loop_NTPase"/>
</dbReference>
<dbReference type="InterPro" id="IPR013562">
    <property type="entry name" value="TmcA/NAT10_N"/>
</dbReference>
<evidence type="ECO:0000259" key="9">
    <source>
        <dbReference type="Pfam" id="PF05127"/>
    </source>
</evidence>
<sequence>MSETKSGRVKKRVDHRIKLLLEESIELNHRTLLVVIGKHGKAQIINLHWLLSRAQTASKSPYASTGKPNVLWCYKDDLAFSPFGFFNHTKQVEKIKKEIKRGLRRPNLDDPFEAFILGTDIRYVRYRESERILGQTFEFLVIQDFEAITPNLLARTVETVRGGGVIVILLETVGSLKQLYAMSMVRWICLCFIFLFPIISKFTLSLADCRNCLILDDEFNVLPITSAARRLVADPKDQFQKSNAFTTQEISQAKERESLNEFKKKMRDSRPIGNLINCCKTSDQAKSVLEFSAAIMDKTLSSTVVLTAARGRGKSAALGLAVAGAIAVDYANIFVTSPNPENLRTFFEMLLKGFDSLELKEHTDYELIQSTNPDFHRAIVRVNVFRKHRQTVQYIQPQVWDHFSIFISESTQDISSIQLSFDAVKLSQCELLVIDEAAAIPLYLVKELIGPYLVFLSSTVNGYEGTGRSLSLKLVQQLRKQALQSNMKNTSQGNTNSTNISSNNARKLRELTLREPIRYGEFDCVETWLNDLLCLNCCTGLGLEDELEQQQLAQLNRVGVNTSITSALSLKLSYIPDPNQCELYCVNRDTLFSYNKVSEYFLQKLMSLYVSSHYKNQPNDLQLMSDAPAHELFVLIPPRNQERKHKLSSGMQPDSIDLQIPDILAVVQICFEGNLTKSLIHKTLGQGKRLDGDLIPWMMSQQFQDDDFGRLSGARVVRIAVHPHVQNKGYGSKALEQLAHYFQGDLVDIDHVEENAASLKVESSGQPAKKKRKINDGTAQESNNGIEEETDNNDKKKERKNKKKAMKAI</sequence>
<evidence type="ECO:0000256" key="4">
    <source>
        <dbReference type="ARBA" id="ARBA00022741"/>
    </source>
</evidence>
<dbReference type="GO" id="GO:0005730">
    <property type="term" value="C:nucleolus"/>
    <property type="evidence" value="ECO:0007669"/>
    <property type="project" value="UniProtKB-SubCell"/>
</dbReference>